<name>A0A939JZI5_9BACT</name>
<feature type="transmembrane region" description="Helical" evidence="1">
    <location>
        <begin position="314"/>
        <end position="331"/>
    </location>
</feature>
<keyword evidence="1" id="KW-1133">Transmembrane helix</keyword>
<feature type="transmembrane region" description="Helical" evidence="1">
    <location>
        <begin position="222"/>
        <end position="239"/>
    </location>
</feature>
<dbReference type="GO" id="GO:0016747">
    <property type="term" value="F:acyltransferase activity, transferring groups other than amino-acyl groups"/>
    <property type="evidence" value="ECO:0007669"/>
    <property type="project" value="InterPro"/>
</dbReference>
<feature type="transmembrane region" description="Helical" evidence="1">
    <location>
        <begin position="198"/>
        <end position="215"/>
    </location>
</feature>
<feature type="transmembrane region" description="Helical" evidence="1">
    <location>
        <begin position="122"/>
        <end position="147"/>
    </location>
</feature>
<sequence length="353" mass="39215">MRDNYTTIDYIKALLVGGMVLGHSFQLLGTIIPGNRISQLCYAYTAFGNLIAFAGFFFCFGYAYCAAYFAKSRAAVQGKLARTAAVLLLAYYVSALMATIFLPSRTGIVNPLTMSRIVDVLLLSDIALYSEFLLSFFILTLATLLFFEPLKRLSYSPWGMRLAGAGAVLSSLVIPADFSPSPWLALLIGSREVTAFPVVQYLVFFVAGMYFARFGTRWDSRVALVSALGSGAFVGYYALHHEFPSRFPPSIFWLCGSWGFLYAVYLLVGHWIRRGWQSSALQLMARNTLVFLVLSNPLLFALSTKLKLQPLPSVMVGVLVLLGCFFVVKIVRQPVRETVQVEEHEEVSSGQWQ</sequence>
<dbReference type="AlphaFoldDB" id="A0A939JZI5"/>
<keyword evidence="1" id="KW-0472">Membrane</keyword>
<feature type="transmembrane region" description="Helical" evidence="1">
    <location>
        <begin position="81"/>
        <end position="102"/>
    </location>
</feature>
<protein>
    <recommendedName>
        <fullName evidence="2">Acyltransferase 3 domain-containing protein</fullName>
    </recommendedName>
</protein>
<dbReference type="EMBL" id="JAFMYU010000006">
    <property type="protein sequence ID" value="MBO0931448.1"/>
    <property type="molecule type" value="Genomic_DNA"/>
</dbReference>
<reference evidence="3 4" key="1">
    <citation type="submission" date="2021-03" db="EMBL/GenBank/DDBJ databases">
        <title>Fibrella sp. HMF5036 genome sequencing and assembly.</title>
        <authorList>
            <person name="Kang H."/>
            <person name="Kim H."/>
            <person name="Bae S."/>
            <person name="Joh K."/>
        </authorList>
    </citation>
    <scope>NUCLEOTIDE SEQUENCE [LARGE SCALE GENOMIC DNA]</scope>
    <source>
        <strain evidence="3 4">HMF5036</strain>
    </source>
</reference>
<dbReference type="Proteomes" id="UP000664795">
    <property type="component" value="Unassembled WGS sequence"/>
</dbReference>
<feature type="transmembrane region" description="Helical" evidence="1">
    <location>
        <begin position="251"/>
        <end position="272"/>
    </location>
</feature>
<accession>A0A939JZI5</accession>
<feature type="transmembrane region" description="Helical" evidence="1">
    <location>
        <begin position="159"/>
        <end position="178"/>
    </location>
</feature>
<evidence type="ECO:0000313" key="4">
    <source>
        <dbReference type="Proteomes" id="UP000664795"/>
    </source>
</evidence>
<gene>
    <name evidence="3" type="ORF">J2I48_10610</name>
</gene>
<organism evidence="3 4">
    <name type="scientific">Fibrella aquatilis</name>
    <dbReference type="NCBI Taxonomy" id="2817059"/>
    <lineage>
        <taxon>Bacteria</taxon>
        <taxon>Pseudomonadati</taxon>
        <taxon>Bacteroidota</taxon>
        <taxon>Cytophagia</taxon>
        <taxon>Cytophagales</taxon>
        <taxon>Spirosomataceae</taxon>
        <taxon>Fibrella</taxon>
    </lineage>
</organism>
<evidence type="ECO:0000313" key="3">
    <source>
        <dbReference type="EMBL" id="MBO0931448.1"/>
    </source>
</evidence>
<keyword evidence="1" id="KW-0812">Transmembrane</keyword>
<feature type="domain" description="Acyltransferase 3" evidence="2">
    <location>
        <begin position="8"/>
        <end position="327"/>
    </location>
</feature>
<keyword evidence="4" id="KW-1185">Reference proteome</keyword>
<evidence type="ECO:0000259" key="2">
    <source>
        <dbReference type="Pfam" id="PF01757"/>
    </source>
</evidence>
<dbReference type="Pfam" id="PF01757">
    <property type="entry name" value="Acyl_transf_3"/>
    <property type="match status" value="1"/>
</dbReference>
<feature type="transmembrane region" description="Helical" evidence="1">
    <location>
        <begin position="44"/>
        <end position="69"/>
    </location>
</feature>
<dbReference type="InterPro" id="IPR002656">
    <property type="entry name" value="Acyl_transf_3_dom"/>
</dbReference>
<feature type="transmembrane region" description="Helical" evidence="1">
    <location>
        <begin position="12"/>
        <end position="32"/>
    </location>
</feature>
<comment type="caution">
    <text evidence="3">The sequence shown here is derived from an EMBL/GenBank/DDBJ whole genome shotgun (WGS) entry which is preliminary data.</text>
</comment>
<evidence type="ECO:0000256" key="1">
    <source>
        <dbReference type="SAM" id="Phobius"/>
    </source>
</evidence>
<dbReference type="RefSeq" id="WP_207335403.1">
    <property type="nucleotide sequence ID" value="NZ_JAFMYU010000006.1"/>
</dbReference>
<feature type="transmembrane region" description="Helical" evidence="1">
    <location>
        <begin position="284"/>
        <end position="302"/>
    </location>
</feature>
<proteinExistence type="predicted"/>